<accession>A0ABM2A5Q9</accession>
<keyword evidence="1" id="KW-0479">Metal-binding</keyword>
<organism evidence="3 4">
    <name type="scientific">Aedes albopictus</name>
    <name type="common">Asian tiger mosquito</name>
    <name type="synonym">Stegomyia albopicta</name>
    <dbReference type="NCBI Taxonomy" id="7160"/>
    <lineage>
        <taxon>Eukaryota</taxon>
        <taxon>Metazoa</taxon>
        <taxon>Ecdysozoa</taxon>
        <taxon>Arthropoda</taxon>
        <taxon>Hexapoda</taxon>
        <taxon>Insecta</taxon>
        <taxon>Pterygota</taxon>
        <taxon>Neoptera</taxon>
        <taxon>Endopterygota</taxon>
        <taxon>Diptera</taxon>
        <taxon>Nematocera</taxon>
        <taxon>Culicoidea</taxon>
        <taxon>Culicidae</taxon>
        <taxon>Culicinae</taxon>
        <taxon>Aedini</taxon>
        <taxon>Aedes</taxon>
        <taxon>Stegomyia</taxon>
    </lineage>
</organism>
<dbReference type="PROSITE" id="PS00028">
    <property type="entry name" value="ZINC_FINGER_C2H2_1"/>
    <property type="match status" value="1"/>
</dbReference>
<protein>
    <recommendedName>
        <fullName evidence="2">C2H2-type domain-containing protein</fullName>
    </recommendedName>
</protein>
<dbReference type="Proteomes" id="UP000069940">
    <property type="component" value="Unassembled WGS sequence"/>
</dbReference>
<name>A0ABM2A5Q9_AEDAL</name>
<dbReference type="EnsemblMetazoa" id="AALFPA23_024719.R36846">
    <property type="protein sequence ID" value="AALFPA23_024719.P36846"/>
    <property type="gene ID" value="AALFPA23_024719"/>
</dbReference>
<dbReference type="RefSeq" id="XP_062711505.1">
    <property type="nucleotide sequence ID" value="XM_062855521.1"/>
</dbReference>
<proteinExistence type="predicted"/>
<dbReference type="InterPro" id="IPR013087">
    <property type="entry name" value="Znf_C2H2_type"/>
</dbReference>
<evidence type="ECO:0000313" key="4">
    <source>
        <dbReference type="Proteomes" id="UP000069940"/>
    </source>
</evidence>
<dbReference type="GeneID" id="109427320"/>
<evidence type="ECO:0000259" key="2">
    <source>
        <dbReference type="PROSITE" id="PS50157"/>
    </source>
</evidence>
<sequence length="371" mass="40938">MSNAAQNRKPQHEVTQLSAGFRCAICQSLFAKQYSLKHHELKTHGIVRQEDWKPAPATMAVPPSVTTVVIPAIETQAMEVAKARGEIPFAVLHMMNEVPLIVRVVEQGPFSLLKAAEYCDFRESQRGGPGLEEAHSVSIAVVATVYQKIDKQGRPFYEITGPMSCYQTGNIPQLEEYNGIMQESLESSNIHKTLTQLNATEISCTTAGAKRKSCGLPVIRPHEVNGPLPSTSVTNKIKRKIAPKPTNAAVPVPIKRATLKQPRAIAVAHNPAEVTIHHNTPPRLSYHQHQPLIKERSFQDIVTGSLLSPERPPNRPTMRHVETVEVISIDQEDPFRDINVMDLIGTGNEMLSADMEVDIEGPDDGIYIPVL</sequence>
<dbReference type="PROSITE" id="PS50157">
    <property type="entry name" value="ZINC_FINGER_C2H2_2"/>
    <property type="match status" value="1"/>
</dbReference>
<evidence type="ECO:0000313" key="3">
    <source>
        <dbReference type="EnsemblMetazoa" id="AALFPA23_024719.P36846"/>
    </source>
</evidence>
<keyword evidence="1" id="KW-0863">Zinc-finger</keyword>
<keyword evidence="1" id="KW-0862">Zinc</keyword>
<reference evidence="4" key="1">
    <citation type="journal article" date="2015" name="Proc. Natl. Acad. Sci. U.S.A.">
        <title>Genome sequence of the Asian Tiger mosquito, Aedes albopictus, reveals insights into its biology, genetics, and evolution.</title>
        <authorList>
            <person name="Chen X.G."/>
            <person name="Jiang X."/>
            <person name="Gu J."/>
            <person name="Xu M."/>
            <person name="Wu Y."/>
            <person name="Deng Y."/>
            <person name="Zhang C."/>
            <person name="Bonizzoni M."/>
            <person name="Dermauw W."/>
            <person name="Vontas J."/>
            <person name="Armbruster P."/>
            <person name="Huang X."/>
            <person name="Yang Y."/>
            <person name="Zhang H."/>
            <person name="He W."/>
            <person name="Peng H."/>
            <person name="Liu Y."/>
            <person name="Wu K."/>
            <person name="Chen J."/>
            <person name="Lirakis M."/>
            <person name="Topalis P."/>
            <person name="Van Leeuwen T."/>
            <person name="Hall A.B."/>
            <person name="Jiang X."/>
            <person name="Thorpe C."/>
            <person name="Mueller R.L."/>
            <person name="Sun C."/>
            <person name="Waterhouse R.M."/>
            <person name="Yan G."/>
            <person name="Tu Z.J."/>
            <person name="Fang X."/>
            <person name="James A.A."/>
        </authorList>
    </citation>
    <scope>NUCLEOTIDE SEQUENCE [LARGE SCALE GENOMIC DNA]</scope>
    <source>
        <strain evidence="4">Foshan</strain>
    </source>
</reference>
<feature type="domain" description="C2H2-type" evidence="2">
    <location>
        <begin position="21"/>
        <end position="49"/>
    </location>
</feature>
<reference evidence="3" key="2">
    <citation type="submission" date="2025-05" db="UniProtKB">
        <authorList>
            <consortium name="EnsemblMetazoa"/>
        </authorList>
    </citation>
    <scope>IDENTIFICATION</scope>
    <source>
        <strain evidence="3">Foshan</strain>
    </source>
</reference>
<evidence type="ECO:0000256" key="1">
    <source>
        <dbReference type="PROSITE-ProRule" id="PRU00042"/>
    </source>
</evidence>
<keyword evidence="4" id="KW-1185">Reference proteome</keyword>